<keyword evidence="2" id="KW-1185">Reference proteome</keyword>
<reference evidence="1 2" key="1">
    <citation type="submission" date="2017-03" db="EMBL/GenBank/DDBJ databases">
        <authorList>
            <person name="Afonso C.L."/>
            <person name="Miller P.J."/>
            <person name="Scott M.A."/>
            <person name="Spackman E."/>
            <person name="Goraichik I."/>
            <person name="Dimitrov K.M."/>
            <person name="Suarez D.L."/>
            <person name="Swayne D.E."/>
        </authorList>
    </citation>
    <scope>NUCLEOTIDE SEQUENCE [LARGE SCALE GENOMIC DNA]</scope>
    <source>
        <strain evidence="1">PRJEB14757</strain>
    </source>
</reference>
<proteinExistence type="predicted"/>
<evidence type="ECO:0000313" key="1">
    <source>
        <dbReference type="EMBL" id="SLM29040.1"/>
    </source>
</evidence>
<gene>
    <name evidence="1" type="ORF">MTBBW1_1670056</name>
</gene>
<protein>
    <submittedName>
        <fullName evidence="1">Uncharacterized protein</fullName>
    </submittedName>
</protein>
<accession>A0A1W1H974</accession>
<organism evidence="1 2">
    <name type="scientific">Desulfamplus magnetovallimortis</name>
    <dbReference type="NCBI Taxonomy" id="1246637"/>
    <lineage>
        <taxon>Bacteria</taxon>
        <taxon>Pseudomonadati</taxon>
        <taxon>Thermodesulfobacteriota</taxon>
        <taxon>Desulfobacteria</taxon>
        <taxon>Desulfobacterales</taxon>
        <taxon>Desulfobacteraceae</taxon>
        <taxon>Desulfamplus</taxon>
    </lineage>
</organism>
<name>A0A1W1H974_9BACT</name>
<dbReference type="STRING" id="1246637.MTBBW1_1670056"/>
<sequence>MAGVSAMAVIEEYYLIHIPDKEVLYVSTGKGFCNERVCRAGSGEMSMQLPSCG</sequence>
<dbReference type="EMBL" id="FWEV01000076">
    <property type="protein sequence ID" value="SLM29040.1"/>
    <property type="molecule type" value="Genomic_DNA"/>
</dbReference>
<dbReference type="AlphaFoldDB" id="A0A1W1H974"/>
<evidence type="ECO:0000313" key="2">
    <source>
        <dbReference type="Proteomes" id="UP000191931"/>
    </source>
</evidence>
<dbReference type="Proteomes" id="UP000191931">
    <property type="component" value="Unassembled WGS sequence"/>
</dbReference>